<evidence type="ECO:0000256" key="6">
    <source>
        <dbReference type="ARBA" id="ARBA00022692"/>
    </source>
</evidence>
<evidence type="ECO:0000256" key="3">
    <source>
        <dbReference type="ARBA" id="ARBA00008281"/>
    </source>
</evidence>
<comment type="caution">
    <text evidence="11">The sequence shown here is derived from an EMBL/GenBank/DDBJ whole genome shotgun (WGS) entry which is preliminary data.</text>
</comment>
<dbReference type="RefSeq" id="WP_054874837.1">
    <property type="nucleotide sequence ID" value="NZ_LKET01000029.1"/>
</dbReference>
<protein>
    <recommendedName>
        <fullName evidence="10">Flagellar protein FliL</fullName>
    </recommendedName>
</protein>
<evidence type="ECO:0000313" key="12">
    <source>
        <dbReference type="Proteomes" id="UP000050326"/>
    </source>
</evidence>
<evidence type="ECO:0000256" key="7">
    <source>
        <dbReference type="ARBA" id="ARBA00022779"/>
    </source>
</evidence>
<dbReference type="AlphaFoldDB" id="A0A0P8WAG2"/>
<dbReference type="STRING" id="36849.OXPF_17850"/>
<comment type="function">
    <text evidence="1 10">Controls the rotational direction of flagella during chemotaxis.</text>
</comment>
<evidence type="ECO:0000313" key="11">
    <source>
        <dbReference type="EMBL" id="KPU44699.1"/>
    </source>
</evidence>
<gene>
    <name evidence="11" type="ORF">OXPF_17850</name>
</gene>
<evidence type="ECO:0000256" key="4">
    <source>
        <dbReference type="ARBA" id="ARBA00022475"/>
    </source>
</evidence>
<keyword evidence="11" id="KW-0966">Cell projection</keyword>
<keyword evidence="9 10" id="KW-0472">Membrane</keyword>
<dbReference type="InterPro" id="IPR005503">
    <property type="entry name" value="FliL"/>
</dbReference>
<dbReference type="OrthoDB" id="166089at2"/>
<evidence type="ECO:0000256" key="10">
    <source>
        <dbReference type="RuleBase" id="RU364125"/>
    </source>
</evidence>
<dbReference type="PANTHER" id="PTHR35091">
    <property type="entry name" value="FLAGELLAR PROTEIN FLIL"/>
    <property type="match status" value="1"/>
</dbReference>
<dbReference type="PANTHER" id="PTHR35091:SF2">
    <property type="entry name" value="FLAGELLAR PROTEIN FLIL"/>
    <property type="match status" value="1"/>
</dbReference>
<evidence type="ECO:0000256" key="9">
    <source>
        <dbReference type="ARBA" id="ARBA00023136"/>
    </source>
</evidence>
<dbReference type="GO" id="GO:0006935">
    <property type="term" value="P:chemotaxis"/>
    <property type="evidence" value="ECO:0007669"/>
    <property type="project" value="UniProtKB-KW"/>
</dbReference>
<keyword evidence="4 10" id="KW-1003">Cell membrane</keyword>
<comment type="similarity">
    <text evidence="3 10">Belongs to the FliL family.</text>
</comment>
<keyword evidence="7 10" id="KW-0283">Flagellar rotation</keyword>
<dbReference type="EMBL" id="LKET01000029">
    <property type="protein sequence ID" value="KPU44699.1"/>
    <property type="molecule type" value="Genomic_DNA"/>
</dbReference>
<dbReference type="GO" id="GO:0005886">
    <property type="term" value="C:plasma membrane"/>
    <property type="evidence" value="ECO:0007669"/>
    <property type="project" value="UniProtKB-SubCell"/>
</dbReference>
<accession>A0A0P8WAG2</accession>
<keyword evidence="8" id="KW-1133">Transmembrane helix</keyword>
<keyword evidence="11" id="KW-0282">Flagellum</keyword>
<evidence type="ECO:0000256" key="8">
    <source>
        <dbReference type="ARBA" id="ARBA00022989"/>
    </source>
</evidence>
<name>A0A0P8WAG2_9CLOT</name>
<evidence type="ECO:0000256" key="5">
    <source>
        <dbReference type="ARBA" id="ARBA00022500"/>
    </source>
</evidence>
<keyword evidence="5 10" id="KW-0145">Chemotaxis</keyword>
<keyword evidence="6" id="KW-0812">Transmembrane</keyword>
<dbReference type="Pfam" id="PF03748">
    <property type="entry name" value="FliL"/>
    <property type="match status" value="1"/>
</dbReference>
<keyword evidence="12" id="KW-1185">Reference proteome</keyword>
<comment type="subcellular location">
    <subcellularLocation>
        <location evidence="2">Cell membrane</location>
        <topology evidence="2">Single-pass membrane protein</topology>
    </subcellularLocation>
</comment>
<proteinExistence type="inferred from homology"/>
<dbReference type="Proteomes" id="UP000050326">
    <property type="component" value="Unassembled WGS sequence"/>
</dbReference>
<keyword evidence="11" id="KW-0969">Cilium</keyword>
<organism evidence="11 12">
    <name type="scientific">Oxobacter pfennigii</name>
    <dbReference type="NCBI Taxonomy" id="36849"/>
    <lineage>
        <taxon>Bacteria</taxon>
        <taxon>Bacillati</taxon>
        <taxon>Bacillota</taxon>
        <taxon>Clostridia</taxon>
        <taxon>Eubacteriales</taxon>
        <taxon>Clostridiaceae</taxon>
        <taxon>Oxobacter</taxon>
    </lineage>
</organism>
<dbReference type="GO" id="GO:0009425">
    <property type="term" value="C:bacterial-type flagellum basal body"/>
    <property type="evidence" value="ECO:0007669"/>
    <property type="project" value="InterPro"/>
</dbReference>
<sequence length="141" mass="15805">MNKKMLPVIILVVLFIVAAVLAIILFRLGIISPTSNSGAPPKEITFDVGEYSVNLDEPGYRRYMKTNIFVGYTVKKLEKELAEKTPQMRSIITDILRSKKVEDVSSTDAMEVIKGEIKNSINEILTTGKIDNIYITDIIIQ</sequence>
<evidence type="ECO:0000256" key="2">
    <source>
        <dbReference type="ARBA" id="ARBA00004162"/>
    </source>
</evidence>
<evidence type="ECO:0000256" key="1">
    <source>
        <dbReference type="ARBA" id="ARBA00002254"/>
    </source>
</evidence>
<reference evidence="11 12" key="1">
    <citation type="submission" date="2015-09" db="EMBL/GenBank/DDBJ databases">
        <title>Genome sequence of Oxobacter pfennigii DSM 3222.</title>
        <authorList>
            <person name="Poehlein A."/>
            <person name="Bengelsdorf F.R."/>
            <person name="Schiel-Bengelsdorf B."/>
            <person name="Duerre P."/>
            <person name="Daniel R."/>
        </authorList>
    </citation>
    <scope>NUCLEOTIDE SEQUENCE [LARGE SCALE GENOMIC DNA]</scope>
    <source>
        <strain evidence="11 12">DSM 3222</strain>
    </source>
</reference>
<dbReference type="GO" id="GO:0071978">
    <property type="term" value="P:bacterial-type flagellum-dependent swarming motility"/>
    <property type="evidence" value="ECO:0007669"/>
    <property type="project" value="TreeGrafter"/>
</dbReference>